<dbReference type="GO" id="GO:0016702">
    <property type="term" value="F:oxidoreductase activity, acting on single donors with incorporation of molecular oxygen, incorporation of two atoms of oxygen"/>
    <property type="evidence" value="ECO:0007669"/>
    <property type="project" value="InterPro"/>
</dbReference>
<dbReference type="EMBL" id="JACCAC010000001">
    <property type="protein sequence ID" value="NYG54986.1"/>
    <property type="molecule type" value="Genomic_DNA"/>
</dbReference>
<dbReference type="InterPro" id="IPR022270">
    <property type="entry name" value="Blh_diox"/>
</dbReference>
<feature type="transmembrane region" description="Helical" evidence="2">
    <location>
        <begin position="83"/>
        <end position="102"/>
    </location>
</feature>
<feature type="transmembrane region" description="Helical" evidence="2">
    <location>
        <begin position="142"/>
        <end position="160"/>
    </location>
</feature>
<sequence length="396" mass="39507">MIEGRCDVALTTVTEPRAALLVGAVRRSREAVVVTAALSVLLVVAGVAPTGPVVLVAALLALVAGLPHGAVDHALAARLSGQPPLVAATVYAALAAGAWVLLTTPATAPAALAAVLALSLHHFAAGELEVLRATTRWRPGRGVAAAVGLAGTGALLLPLARSGSDLVGVADAVSPGLGGLLAEPLVRGALAVVWVAAAGVAVVAAARAEQRSVVADVAAVGLLGALAPPLLAFAVWFGAWHGLRHCARLVLAQDRTAALLDAGRPRQAVAALARQAAWPSLAATGVLVALVAATSTAADTSAALGSALVLLLALTVPHMLVVAWMDRTSDRTAAHGGGTPQEPGVEGAVVGSAGASPRRTAMRWTRWPSIAATSSTDPSTSTASPTAGMRWSWAIR</sequence>
<evidence type="ECO:0000256" key="1">
    <source>
        <dbReference type="SAM" id="MobiDB-lite"/>
    </source>
</evidence>
<feature type="transmembrane region" description="Helical" evidence="2">
    <location>
        <begin position="302"/>
        <end position="325"/>
    </location>
</feature>
<feature type="transmembrane region" description="Helical" evidence="2">
    <location>
        <begin position="185"/>
        <end position="206"/>
    </location>
</feature>
<dbReference type="Pfam" id="PF15461">
    <property type="entry name" value="BCD"/>
    <property type="match status" value="1"/>
</dbReference>
<keyword evidence="2" id="KW-1133">Transmembrane helix</keyword>
<dbReference type="NCBIfam" id="TIGR03753">
    <property type="entry name" value="blh_monoox"/>
    <property type="match status" value="1"/>
</dbReference>
<comment type="caution">
    <text evidence="3">The sequence shown here is derived from an EMBL/GenBank/DDBJ whole genome shotgun (WGS) entry which is preliminary data.</text>
</comment>
<evidence type="ECO:0000256" key="2">
    <source>
        <dbReference type="SAM" id="Phobius"/>
    </source>
</evidence>
<reference evidence="3 4" key="1">
    <citation type="submission" date="2020-07" db="EMBL/GenBank/DDBJ databases">
        <title>Sequencing the genomes of 1000 actinobacteria strains.</title>
        <authorList>
            <person name="Klenk H.-P."/>
        </authorList>
    </citation>
    <scope>NUCLEOTIDE SEQUENCE [LARGE SCALE GENOMIC DNA]</scope>
    <source>
        <strain evidence="3 4">DSM 24552</strain>
    </source>
</reference>
<proteinExistence type="predicted"/>
<organism evidence="3 4">
    <name type="scientific">Nocardioides perillae</name>
    <dbReference type="NCBI Taxonomy" id="1119534"/>
    <lineage>
        <taxon>Bacteria</taxon>
        <taxon>Bacillati</taxon>
        <taxon>Actinomycetota</taxon>
        <taxon>Actinomycetes</taxon>
        <taxon>Propionibacteriales</taxon>
        <taxon>Nocardioidaceae</taxon>
        <taxon>Nocardioides</taxon>
    </lineage>
</organism>
<name>A0A7Y9UM36_9ACTN</name>
<keyword evidence="2" id="KW-0812">Transmembrane</keyword>
<feature type="region of interest" description="Disordered" evidence="1">
    <location>
        <begin position="332"/>
        <end position="396"/>
    </location>
</feature>
<dbReference type="GO" id="GO:0004497">
    <property type="term" value="F:monooxygenase activity"/>
    <property type="evidence" value="ECO:0007669"/>
    <property type="project" value="UniProtKB-KW"/>
</dbReference>
<keyword evidence="2" id="KW-0472">Membrane</keyword>
<keyword evidence="3" id="KW-0560">Oxidoreductase</keyword>
<accession>A0A7Y9UM36</accession>
<gene>
    <name evidence="3" type="ORF">BJ989_001290</name>
</gene>
<evidence type="ECO:0000313" key="4">
    <source>
        <dbReference type="Proteomes" id="UP000544110"/>
    </source>
</evidence>
<keyword evidence="3" id="KW-0503">Monooxygenase</keyword>
<feature type="compositionally biased region" description="Low complexity" evidence="1">
    <location>
        <begin position="368"/>
        <end position="387"/>
    </location>
</feature>
<feature type="transmembrane region" description="Helical" evidence="2">
    <location>
        <begin position="31"/>
        <end position="48"/>
    </location>
</feature>
<protein>
    <submittedName>
        <fullName evidence="3">Brp/Blh family beta-carotene 15,15'-monooxygenase</fullName>
    </submittedName>
</protein>
<dbReference type="AlphaFoldDB" id="A0A7Y9UM36"/>
<evidence type="ECO:0000313" key="3">
    <source>
        <dbReference type="EMBL" id="NYG54986.1"/>
    </source>
</evidence>
<dbReference type="Proteomes" id="UP000544110">
    <property type="component" value="Unassembled WGS sequence"/>
</dbReference>
<feature type="transmembrane region" description="Helical" evidence="2">
    <location>
        <begin position="213"/>
        <end position="239"/>
    </location>
</feature>
<keyword evidence="4" id="KW-1185">Reference proteome</keyword>
<feature type="compositionally biased region" description="Low complexity" evidence="1">
    <location>
        <begin position="342"/>
        <end position="357"/>
    </location>
</feature>